<feature type="domain" description="HTH gntR-type" evidence="5">
    <location>
        <begin position="35"/>
        <end position="102"/>
    </location>
</feature>
<proteinExistence type="predicted"/>
<dbReference type="PANTHER" id="PTHR43537:SF24">
    <property type="entry name" value="GLUCONATE OPERON TRANSCRIPTIONAL REPRESSOR"/>
    <property type="match status" value="1"/>
</dbReference>
<dbReference type="SUPFAM" id="SSF48008">
    <property type="entry name" value="GntR ligand-binding domain-like"/>
    <property type="match status" value="1"/>
</dbReference>
<dbReference type="SMART" id="SM00345">
    <property type="entry name" value="HTH_GNTR"/>
    <property type="match status" value="1"/>
</dbReference>
<dbReference type="InterPro" id="IPR036390">
    <property type="entry name" value="WH_DNA-bd_sf"/>
</dbReference>
<keyword evidence="3" id="KW-0804">Transcription</keyword>
<feature type="region of interest" description="Disordered" evidence="4">
    <location>
        <begin position="244"/>
        <end position="264"/>
    </location>
</feature>
<comment type="caution">
    <text evidence="6">The sequence shown here is derived from an EMBL/GenBank/DDBJ whole genome shotgun (WGS) entry which is preliminary data.</text>
</comment>
<dbReference type="SUPFAM" id="SSF46785">
    <property type="entry name" value="Winged helix' DNA-binding domain"/>
    <property type="match status" value="1"/>
</dbReference>
<gene>
    <name evidence="6" type="ORF">ACFFQV_01725</name>
</gene>
<dbReference type="PANTHER" id="PTHR43537">
    <property type="entry name" value="TRANSCRIPTIONAL REGULATOR, GNTR FAMILY"/>
    <property type="match status" value="1"/>
</dbReference>
<evidence type="ECO:0000313" key="7">
    <source>
        <dbReference type="Proteomes" id="UP001589667"/>
    </source>
</evidence>
<evidence type="ECO:0000313" key="6">
    <source>
        <dbReference type="EMBL" id="MFB9640997.1"/>
    </source>
</evidence>
<evidence type="ECO:0000256" key="2">
    <source>
        <dbReference type="ARBA" id="ARBA00023125"/>
    </source>
</evidence>
<dbReference type="Pfam" id="PF00392">
    <property type="entry name" value="GntR"/>
    <property type="match status" value="1"/>
</dbReference>
<evidence type="ECO:0000259" key="5">
    <source>
        <dbReference type="PROSITE" id="PS50949"/>
    </source>
</evidence>
<reference evidence="6 7" key="1">
    <citation type="submission" date="2024-09" db="EMBL/GenBank/DDBJ databases">
        <authorList>
            <person name="Sun Q."/>
            <person name="Mori K."/>
        </authorList>
    </citation>
    <scope>NUCLEOTIDE SEQUENCE [LARGE SCALE GENOMIC DNA]</scope>
    <source>
        <strain evidence="6 7">JCM 14321</strain>
    </source>
</reference>
<organism evidence="6 7">
    <name type="scientific">Agromyces lapidis</name>
    <dbReference type="NCBI Taxonomy" id="279574"/>
    <lineage>
        <taxon>Bacteria</taxon>
        <taxon>Bacillati</taxon>
        <taxon>Actinomycetota</taxon>
        <taxon>Actinomycetes</taxon>
        <taxon>Micrococcales</taxon>
        <taxon>Microbacteriaceae</taxon>
        <taxon>Agromyces</taxon>
    </lineage>
</organism>
<sequence length="264" mass="28266">MSEQIAEGARRASVGSGLNSDALQELAGKHQTGYRSVGVMVYDILKDAILTGTLPPGQKLRQETLAESIGVSRLPVRSALIQLEADGLVEFHERRGAVVKSLSADQAREVYDIRTLLEVEALRLSMAEMTPERIARLRELGRTADVEEEGADFVDARTEFYAELYDAAHRPVLWEMIEQLRLKVGRYVLGWRLVGGAEHGHSHEALVAAVEGGDASYAADVLRSHLERVRDAVLELLVAGEAGEAGGASAPGATAGSAGSAARG</sequence>
<evidence type="ECO:0000256" key="4">
    <source>
        <dbReference type="SAM" id="MobiDB-lite"/>
    </source>
</evidence>
<dbReference type="InterPro" id="IPR008920">
    <property type="entry name" value="TF_FadR/GntR_C"/>
</dbReference>
<dbReference type="CDD" id="cd07377">
    <property type="entry name" value="WHTH_GntR"/>
    <property type="match status" value="1"/>
</dbReference>
<keyword evidence="2" id="KW-0238">DNA-binding</keyword>
<dbReference type="InterPro" id="IPR011711">
    <property type="entry name" value="GntR_C"/>
</dbReference>
<dbReference type="EMBL" id="JBHMBL010000001">
    <property type="protein sequence ID" value="MFB9640997.1"/>
    <property type="molecule type" value="Genomic_DNA"/>
</dbReference>
<dbReference type="Gene3D" id="1.10.10.10">
    <property type="entry name" value="Winged helix-like DNA-binding domain superfamily/Winged helix DNA-binding domain"/>
    <property type="match status" value="1"/>
</dbReference>
<dbReference type="RefSeq" id="WP_157423604.1">
    <property type="nucleotide sequence ID" value="NZ_BAAANI010000008.1"/>
</dbReference>
<keyword evidence="7" id="KW-1185">Reference proteome</keyword>
<dbReference type="Proteomes" id="UP001589667">
    <property type="component" value="Unassembled WGS sequence"/>
</dbReference>
<dbReference type="InterPro" id="IPR036388">
    <property type="entry name" value="WH-like_DNA-bd_sf"/>
</dbReference>
<dbReference type="Pfam" id="PF07729">
    <property type="entry name" value="FCD"/>
    <property type="match status" value="1"/>
</dbReference>
<dbReference type="Gene3D" id="1.20.120.530">
    <property type="entry name" value="GntR ligand-binding domain-like"/>
    <property type="match status" value="1"/>
</dbReference>
<dbReference type="InterPro" id="IPR000524">
    <property type="entry name" value="Tscrpt_reg_HTH_GntR"/>
</dbReference>
<evidence type="ECO:0000256" key="3">
    <source>
        <dbReference type="ARBA" id="ARBA00023163"/>
    </source>
</evidence>
<keyword evidence="1" id="KW-0805">Transcription regulation</keyword>
<accession>A0ABV5SLF5</accession>
<evidence type="ECO:0000256" key="1">
    <source>
        <dbReference type="ARBA" id="ARBA00023015"/>
    </source>
</evidence>
<name>A0ABV5SLF5_9MICO</name>
<dbReference type="PROSITE" id="PS50949">
    <property type="entry name" value="HTH_GNTR"/>
    <property type="match status" value="1"/>
</dbReference>
<protein>
    <submittedName>
        <fullName evidence="6">GntR family transcriptional regulator</fullName>
    </submittedName>
</protein>
<dbReference type="SMART" id="SM00895">
    <property type="entry name" value="FCD"/>
    <property type="match status" value="1"/>
</dbReference>